<dbReference type="EMBL" id="JAHRIO010072314">
    <property type="protein sequence ID" value="MEQ2182479.1"/>
    <property type="molecule type" value="Genomic_DNA"/>
</dbReference>
<evidence type="ECO:0000256" key="3">
    <source>
        <dbReference type="ARBA" id="ARBA00022679"/>
    </source>
</evidence>
<sequence length="102" mass="11791">MSLQEQQVFNSWYREAIKGIFDFEKEALQYCKNYVDILYQSGVKFRDEFFKETSVDLLKCITIASAYMKVFVTNFLPPKTLAIPSPLDYGCSSKTFSTVSIQ</sequence>
<evidence type="ECO:0000313" key="11">
    <source>
        <dbReference type="Proteomes" id="UP001476798"/>
    </source>
</evidence>
<dbReference type="InterPro" id="IPR004868">
    <property type="entry name" value="DNA-dir_DNA_pol_B_mt/vir"/>
</dbReference>
<evidence type="ECO:0000256" key="6">
    <source>
        <dbReference type="ARBA" id="ARBA00022932"/>
    </source>
</evidence>
<protein>
    <recommendedName>
        <fullName evidence="2">DNA-directed DNA polymerase</fullName>
        <ecNumber evidence="2">2.7.7.7</ecNumber>
    </recommendedName>
</protein>
<dbReference type="Pfam" id="PF03175">
    <property type="entry name" value="DNA_pol_B_2"/>
    <property type="match status" value="1"/>
</dbReference>
<feature type="domain" description="DNA-directed DNA polymerase family B mitochondria/virus" evidence="9">
    <location>
        <begin position="13"/>
        <end position="85"/>
    </location>
</feature>
<reference evidence="10 11" key="1">
    <citation type="submission" date="2021-06" db="EMBL/GenBank/DDBJ databases">
        <authorList>
            <person name="Palmer J.M."/>
        </authorList>
    </citation>
    <scope>NUCLEOTIDE SEQUENCE [LARGE SCALE GENOMIC DNA]</scope>
    <source>
        <strain evidence="10 11">GA_2019</strain>
        <tissue evidence="10">Muscle</tissue>
    </source>
</reference>
<dbReference type="EC" id="2.7.7.7" evidence="2"/>
<keyword evidence="3" id="KW-0808">Transferase</keyword>
<organism evidence="10 11">
    <name type="scientific">Goodea atripinnis</name>
    <dbReference type="NCBI Taxonomy" id="208336"/>
    <lineage>
        <taxon>Eukaryota</taxon>
        <taxon>Metazoa</taxon>
        <taxon>Chordata</taxon>
        <taxon>Craniata</taxon>
        <taxon>Vertebrata</taxon>
        <taxon>Euteleostomi</taxon>
        <taxon>Actinopterygii</taxon>
        <taxon>Neopterygii</taxon>
        <taxon>Teleostei</taxon>
        <taxon>Neoteleostei</taxon>
        <taxon>Acanthomorphata</taxon>
        <taxon>Ovalentaria</taxon>
        <taxon>Atherinomorphae</taxon>
        <taxon>Cyprinodontiformes</taxon>
        <taxon>Goodeidae</taxon>
        <taxon>Goodea</taxon>
    </lineage>
</organism>
<evidence type="ECO:0000256" key="4">
    <source>
        <dbReference type="ARBA" id="ARBA00022695"/>
    </source>
</evidence>
<proteinExistence type="inferred from homology"/>
<name>A0ABV0PG80_9TELE</name>
<gene>
    <name evidence="10" type="ORF">GOODEAATRI_022698</name>
</gene>
<comment type="caution">
    <text evidence="10">The sequence shown here is derived from an EMBL/GenBank/DDBJ whole genome shotgun (WGS) entry which is preliminary data.</text>
</comment>
<evidence type="ECO:0000259" key="9">
    <source>
        <dbReference type="Pfam" id="PF03175"/>
    </source>
</evidence>
<evidence type="ECO:0000313" key="10">
    <source>
        <dbReference type="EMBL" id="MEQ2182479.1"/>
    </source>
</evidence>
<evidence type="ECO:0000256" key="2">
    <source>
        <dbReference type="ARBA" id="ARBA00012417"/>
    </source>
</evidence>
<comment type="catalytic activity">
    <reaction evidence="8">
        <text>DNA(n) + a 2'-deoxyribonucleoside 5'-triphosphate = DNA(n+1) + diphosphate</text>
        <dbReference type="Rhea" id="RHEA:22508"/>
        <dbReference type="Rhea" id="RHEA-COMP:17339"/>
        <dbReference type="Rhea" id="RHEA-COMP:17340"/>
        <dbReference type="ChEBI" id="CHEBI:33019"/>
        <dbReference type="ChEBI" id="CHEBI:61560"/>
        <dbReference type="ChEBI" id="CHEBI:173112"/>
        <dbReference type="EC" id="2.7.7.7"/>
    </reaction>
</comment>
<evidence type="ECO:0000256" key="7">
    <source>
        <dbReference type="ARBA" id="ARBA00023125"/>
    </source>
</evidence>
<keyword evidence="4" id="KW-0548">Nucleotidyltransferase</keyword>
<accession>A0ABV0PG80</accession>
<evidence type="ECO:0000256" key="1">
    <source>
        <dbReference type="ARBA" id="ARBA00005755"/>
    </source>
</evidence>
<keyword evidence="6" id="KW-0239">DNA-directed DNA polymerase</keyword>
<comment type="similarity">
    <text evidence="1">Belongs to the DNA polymerase type-B family.</text>
</comment>
<dbReference type="Proteomes" id="UP001476798">
    <property type="component" value="Unassembled WGS sequence"/>
</dbReference>
<evidence type="ECO:0000256" key="8">
    <source>
        <dbReference type="ARBA" id="ARBA00049244"/>
    </source>
</evidence>
<evidence type="ECO:0000256" key="5">
    <source>
        <dbReference type="ARBA" id="ARBA00022705"/>
    </source>
</evidence>
<keyword evidence="7" id="KW-0238">DNA-binding</keyword>
<keyword evidence="5" id="KW-0235">DNA replication</keyword>
<keyword evidence="11" id="KW-1185">Reference proteome</keyword>